<dbReference type="InterPro" id="IPR012338">
    <property type="entry name" value="Beta-lactam/transpept-like"/>
</dbReference>
<dbReference type="EMBL" id="PYMA01000005">
    <property type="protein sequence ID" value="PSW19915.1"/>
    <property type="molecule type" value="Genomic_DNA"/>
</dbReference>
<dbReference type="PANTHER" id="PTHR46825:SF9">
    <property type="entry name" value="BETA-LACTAMASE-RELATED DOMAIN-CONTAINING PROTEIN"/>
    <property type="match status" value="1"/>
</dbReference>
<feature type="domain" description="Beta-lactamase-related" evidence="2">
    <location>
        <begin position="37"/>
        <end position="326"/>
    </location>
</feature>
<feature type="signal peptide" evidence="1">
    <location>
        <begin position="1"/>
        <end position="27"/>
    </location>
</feature>
<dbReference type="AlphaFoldDB" id="A0A2T3NUK8"/>
<evidence type="ECO:0000256" key="1">
    <source>
        <dbReference type="SAM" id="SignalP"/>
    </source>
</evidence>
<proteinExistence type="predicted"/>
<dbReference type="SUPFAM" id="SSF56601">
    <property type="entry name" value="beta-lactamase/transpeptidase-like"/>
    <property type="match status" value="1"/>
</dbReference>
<dbReference type="Gene3D" id="3.40.710.10">
    <property type="entry name" value="DD-peptidase/beta-lactamase superfamily"/>
    <property type="match status" value="1"/>
</dbReference>
<reference evidence="3 4" key="1">
    <citation type="submission" date="2018-01" db="EMBL/GenBank/DDBJ databases">
        <title>Whole genome sequencing of Histamine producing bacteria.</title>
        <authorList>
            <person name="Butler K."/>
        </authorList>
    </citation>
    <scope>NUCLEOTIDE SEQUENCE [LARGE SCALE GENOMIC DNA]</scope>
    <source>
        <strain evidence="3 4">DSM 100436</strain>
    </source>
</reference>
<accession>A0A2T3NUK8</accession>
<dbReference type="PANTHER" id="PTHR46825">
    <property type="entry name" value="D-ALANYL-D-ALANINE-CARBOXYPEPTIDASE/ENDOPEPTIDASE AMPH"/>
    <property type="match status" value="1"/>
</dbReference>
<dbReference type="Pfam" id="PF00144">
    <property type="entry name" value="Beta-lactamase"/>
    <property type="match status" value="1"/>
</dbReference>
<keyword evidence="4" id="KW-1185">Reference proteome</keyword>
<organism evidence="3 4">
    <name type="scientific">Photobacterium sanctipauli</name>
    <dbReference type="NCBI Taxonomy" id="1342794"/>
    <lineage>
        <taxon>Bacteria</taxon>
        <taxon>Pseudomonadati</taxon>
        <taxon>Pseudomonadota</taxon>
        <taxon>Gammaproteobacteria</taxon>
        <taxon>Vibrionales</taxon>
        <taxon>Vibrionaceae</taxon>
        <taxon>Photobacterium</taxon>
    </lineage>
</organism>
<evidence type="ECO:0000313" key="3">
    <source>
        <dbReference type="EMBL" id="PSW19915.1"/>
    </source>
</evidence>
<gene>
    <name evidence="3" type="ORF">C9I98_10680</name>
</gene>
<name>A0A2T3NUK8_9GAMM</name>
<dbReference type="InterPro" id="IPR050491">
    <property type="entry name" value="AmpC-like"/>
</dbReference>
<keyword evidence="1" id="KW-0732">Signal</keyword>
<feature type="chain" id="PRO_5015653754" description="Beta-lactamase-related domain-containing protein" evidence="1">
    <location>
        <begin position="28"/>
        <end position="443"/>
    </location>
</feature>
<comment type="caution">
    <text evidence="3">The sequence shown here is derived from an EMBL/GenBank/DDBJ whole genome shotgun (WGS) entry which is preliminary data.</text>
</comment>
<sequence>MAYLPSPFCTALILVAASWLLALPTQASESHTHQVLADYIEHQNKYGRFGGNILIAYQDNIVFEQSTGYADIKLKRPITQQTLFKAGAITKQLTAAAILRLHEQNKLDIHQPIKAFYPTLKHGDTITVAMLLNHTAGFYRDPSWREYESRCESSKLIENTIDRASTYPPSKLFNESNANYHLLGGIIEQVTGQPYNSFINDELLRPLGMSGSSLKLTLSFQLAKSYELSGLVDAHITPSGCAWAAGELITTVRDLYIWSRALQTGKIISHELYQTMLKEQYGVFHEEIGGQSYYIHRGNIDGFKGFIIQQPTSGLSIIALSNLNNTNIDFLAVDLISILNHKAPIHKVIPPKTNFADWQYDVDVIGNYLDTSGVPLQVVYQNGALVAKVNQFDIPLKIKNNHTLFAIGVDNKIRISRNANETTREIIFFSKDGRYLSRFSRIK</sequence>
<dbReference type="Proteomes" id="UP000241771">
    <property type="component" value="Unassembled WGS sequence"/>
</dbReference>
<evidence type="ECO:0000313" key="4">
    <source>
        <dbReference type="Proteomes" id="UP000241771"/>
    </source>
</evidence>
<evidence type="ECO:0000259" key="2">
    <source>
        <dbReference type="Pfam" id="PF00144"/>
    </source>
</evidence>
<protein>
    <recommendedName>
        <fullName evidence="2">Beta-lactamase-related domain-containing protein</fullName>
    </recommendedName>
</protein>
<dbReference type="InterPro" id="IPR001466">
    <property type="entry name" value="Beta-lactam-related"/>
</dbReference>